<dbReference type="AlphaFoldDB" id="A0A0R2FIA1"/>
<sequence length="224" mass="24359">MEASLMTKNKWWVLALTSAVILATMLYGASQYSALPATMVTHWGVDNQPNGWMPKALVVYGLPLLMLGAHWLAVGTTYWASSHGKSAPRFERITVWIIPVVTVVIYVATIRYGLGQAVNIRLWAIAVVGAVFIAMGNYLPTVPAPAAHKGWIGIGYHVPWQVKNPAGALKSMRVLGYVMVAGGVLMLASLFFPPVVSVAALVLVIAAMIVVMPLSYRWTTRIDR</sequence>
<dbReference type="Proteomes" id="UP000050865">
    <property type="component" value="Unassembled WGS sequence"/>
</dbReference>
<feature type="transmembrane region" description="Helical" evidence="1">
    <location>
        <begin position="93"/>
        <end position="114"/>
    </location>
</feature>
<feature type="transmembrane region" description="Helical" evidence="1">
    <location>
        <begin position="198"/>
        <end position="216"/>
    </location>
</feature>
<evidence type="ECO:0000313" key="3">
    <source>
        <dbReference type="EMBL" id="KRN25893.1"/>
    </source>
</evidence>
<evidence type="ECO:0000313" key="4">
    <source>
        <dbReference type="Proteomes" id="UP000050865"/>
    </source>
</evidence>
<dbReference type="EMBL" id="AYZJ01000002">
    <property type="protein sequence ID" value="KRN25893.1"/>
    <property type="molecule type" value="Genomic_DNA"/>
</dbReference>
<keyword evidence="1" id="KW-0472">Membrane</keyword>
<accession>A0A0R2FIA1</accession>
<feature type="domain" description="DUF1648" evidence="2">
    <location>
        <begin position="20"/>
        <end position="67"/>
    </location>
</feature>
<feature type="transmembrane region" description="Helical" evidence="1">
    <location>
        <begin position="60"/>
        <end position="81"/>
    </location>
</feature>
<feature type="transmembrane region" description="Helical" evidence="1">
    <location>
        <begin position="174"/>
        <end position="192"/>
    </location>
</feature>
<keyword evidence="1" id="KW-0812">Transmembrane</keyword>
<dbReference type="STRING" id="1423730.FC75_GL002026"/>
<gene>
    <name evidence="3" type="ORF">FC75_GL002026</name>
</gene>
<dbReference type="InterPro" id="IPR012867">
    <property type="entry name" value="DUF1648"/>
</dbReference>
<dbReference type="Pfam" id="PF07853">
    <property type="entry name" value="DUF1648"/>
    <property type="match status" value="1"/>
</dbReference>
<name>A0A0R2FIA1_9LACO</name>
<dbReference type="GO" id="GO:0009636">
    <property type="term" value="P:response to toxic substance"/>
    <property type="evidence" value="ECO:0007669"/>
    <property type="project" value="TreeGrafter"/>
</dbReference>
<dbReference type="PATRIC" id="fig|1423730.4.peg.2107"/>
<evidence type="ECO:0000256" key="1">
    <source>
        <dbReference type="SAM" id="Phobius"/>
    </source>
</evidence>
<feature type="transmembrane region" description="Helical" evidence="1">
    <location>
        <begin position="120"/>
        <end position="139"/>
    </location>
</feature>
<reference evidence="3 4" key="1">
    <citation type="journal article" date="2015" name="Genome Announc.">
        <title>Expanding the biotechnology potential of lactobacilli through comparative genomics of 213 strains and associated genera.</title>
        <authorList>
            <person name="Sun Z."/>
            <person name="Harris H.M."/>
            <person name="McCann A."/>
            <person name="Guo C."/>
            <person name="Argimon S."/>
            <person name="Zhang W."/>
            <person name="Yang X."/>
            <person name="Jeffery I.B."/>
            <person name="Cooney J.C."/>
            <person name="Kagawa T.F."/>
            <person name="Liu W."/>
            <person name="Song Y."/>
            <person name="Salvetti E."/>
            <person name="Wrobel A."/>
            <person name="Rasinkangas P."/>
            <person name="Parkhill J."/>
            <person name="Rea M.C."/>
            <person name="O'Sullivan O."/>
            <person name="Ritari J."/>
            <person name="Douillard F.P."/>
            <person name="Paul Ross R."/>
            <person name="Yang R."/>
            <person name="Briner A.E."/>
            <person name="Felis G.E."/>
            <person name="de Vos W.M."/>
            <person name="Barrangou R."/>
            <person name="Klaenhammer T.R."/>
            <person name="Caufield P.W."/>
            <person name="Cui Y."/>
            <person name="Zhang H."/>
            <person name="O'Toole P.W."/>
        </authorList>
    </citation>
    <scope>NUCLEOTIDE SEQUENCE [LARGE SCALE GENOMIC DNA]</scope>
    <source>
        <strain evidence="3 4">DSM 22697</strain>
    </source>
</reference>
<proteinExistence type="predicted"/>
<keyword evidence="1" id="KW-1133">Transmembrane helix</keyword>
<evidence type="ECO:0000259" key="2">
    <source>
        <dbReference type="Pfam" id="PF07853"/>
    </source>
</evidence>
<keyword evidence="4" id="KW-1185">Reference proteome</keyword>
<protein>
    <recommendedName>
        <fullName evidence="2">DUF1648 domain-containing protein</fullName>
    </recommendedName>
</protein>
<dbReference type="PANTHER" id="PTHR37810:SF5">
    <property type="entry name" value="IMMUNITY PROTEIN SDPI"/>
    <property type="match status" value="1"/>
</dbReference>
<dbReference type="PANTHER" id="PTHR37810">
    <property type="entry name" value="IMMUNITY PROTEIN SDPI"/>
    <property type="match status" value="1"/>
</dbReference>
<organism evidence="3 4">
    <name type="scientific">Lacticaseibacillus camelliae DSM 22697 = JCM 13995</name>
    <dbReference type="NCBI Taxonomy" id="1423730"/>
    <lineage>
        <taxon>Bacteria</taxon>
        <taxon>Bacillati</taxon>
        <taxon>Bacillota</taxon>
        <taxon>Bacilli</taxon>
        <taxon>Lactobacillales</taxon>
        <taxon>Lactobacillaceae</taxon>
        <taxon>Lacticaseibacillus</taxon>
    </lineage>
</organism>
<comment type="caution">
    <text evidence="3">The sequence shown here is derived from an EMBL/GenBank/DDBJ whole genome shotgun (WGS) entry which is preliminary data.</text>
</comment>